<accession>A0A0F9H7S9</accession>
<evidence type="ECO:0000313" key="1">
    <source>
        <dbReference type="EMBL" id="KKL99046.1"/>
    </source>
</evidence>
<reference evidence="1" key="1">
    <citation type="journal article" date="2015" name="Nature">
        <title>Complex archaea that bridge the gap between prokaryotes and eukaryotes.</title>
        <authorList>
            <person name="Spang A."/>
            <person name="Saw J.H."/>
            <person name="Jorgensen S.L."/>
            <person name="Zaremba-Niedzwiedzka K."/>
            <person name="Martijn J."/>
            <person name="Lind A.E."/>
            <person name="van Eijk R."/>
            <person name="Schleper C."/>
            <person name="Guy L."/>
            <person name="Ettema T.J."/>
        </authorList>
    </citation>
    <scope>NUCLEOTIDE SEQUENCE</scope>
</reference>
<evidence type="ECO:0008006" key="2">
    <source>
        <dbReference type="Google" id="ProtNLM"/>
    </source>
</evidence>
<dbReference type="AlphaFoldDB" id="A0A0F9H7S9"/>
<name>A0A0F9H7S9_9ZZZZ</name>
<dbReference type="EMBL" id="LAZR01017766">
    <property type="protein sequence ID" value="KKL99046.1"/>
    <property type="molecule type" value="Genomic_DNA"/>
</dbReference>
<sequence>MDIKVKHMLTADLATLHFDTMDWMKKVLFYTEEFRFFQDLTDHKKNNSIIQEQVHQDIDLKMNTTIDRLLRLTKDITAHEKYLSIVIKDENDAKHPNFREKHGQLARRIIKLDEHVLVSKKEVYQFLVTKHPKQRHGFPI</sequence>
<gene>
    <name evidence="1" type="ORF">LCGC14_1818320</name>
</gene>
<organism evidence="1">
    <name type="scientific">marine sediment metagenome</name>
    <dbReference type="NCBI Taxonomy" id="412755"/>
    <lineage>
        <taxon>unclassified sequences</taxon>
        <taxon>metagenomes</taxon>
        <taxon>ecological metagenomes</taxon>
    </lineage>
</organism>
<protein>
    <recommendedName>
        <fullName evidence="2">Hemerythrin-like domain-containing protein</fullName>
    </recommendedName>
</protein>
<proteinExistence type="predicted"/>
<comment type="caution">
    <text evidence="1">The sequence shown here is derived from an EMBL/GenBank/DDBJ whole genome shotgun (WGS) entry which is preliminary data.</text>
</comment>